<feature type="transmembrane region" description="Helical" evidence="1">
    <location>
        <begin position="68"/>
        <end position="87"/>
    </location>
</feature>
<keyword evidence="1" id="KW-1133">Transmembrane helix</keyword>
<gene>
    <name evidence="2" type="ORF">METZ01_LOCUS319604</name>
</gene>
<dbReference type="EMBL" id="UINC01103953">
    <property type="protein sequence ID" value="SVC66750.1"/>
    <property type="molecule type" value="Genomic_DNA"/>
</dbReference>
<dbReference type="Pfam" id="PF09928">
    <property type="entry name" value="DUF2160"/>
    <property type="match status" value="1"/>
</dbReference>
<accession>A0A382P1J7</accession>
<name>A0A382P1J7_9ZZZZ</name>
<reference evidence="2" key="1">
    <citation type="submission" date="2018-05" db="EMBL/GenBank/DDBJ databases">
        <authorList>
            <person name="Lanie J.A."/>
            <person name="Ng W.-L."/>
            <person name="Kazmierczak K.M."/>
            <person name="Andrzejewski T.M."/>
            <person name="Davidsen T.M."/>
            <person name="Wayne K.J."/>
            <person name="Tettelin H."/>
            <person name="Glass J.I."/>
            <person name="Rusch D."/>
            <person name="Podicherti R."/>
            <person name="Tsui H.-C.T."/>
            <person name="Winkler M.E."/>
        </authorList>
    </citation>
    <scope>NUCLEOTIDE SEQUENCE</scope>
</reference>
<sequence length="88" mass="10023">MAWTWQTAAFFIFIAICLTAMVIWEKKVPGGTPRRGILSLDTTRGDRLFISLLSAAYIHLAWLGLVDLTLWIATFISILFSIIVFRYV</sequence>
<keyword evidence="1" id="KW-0812">Transmembrane</keyword>
<evidence type="ECO:0000256" key="1">
    <source>
        <dbReference type="SAM" id="Phobius"/>
    </source>
</evidence>
<evidence type="ECO:0000313" key="2">
    <source>
        <dbReference type="EMBL" id="SVC66750.1"/>
    </source>
</evidence>
<feature type="transmembrane region" description="Helical" evidence="1">
    <location>
        <begin position="6"/>
        <end position="24"/>
    </location>
</feature>
<protein>
    <recommendedName>
        <fullName evidence="3">Small integral membrane protein</fullName>
    </recommendedName>
</protein>
<dbReference type="InterPro" id="IPR018678">
    <property type="entry name" value="DUF2160_TM"/>
</dbReference>
<evidence type="ECO:0008006" key="3">
    <source>
        <dbReference type="Google" id="ProtNLM"/>
    </source>
</evidence>
<proteinExistence type="predicted"/>
<dbReference type="AlphaFoldDB" id="A0A382P1J7"/>
<keyword evidence="1" id="KW-0472">Membrane</keyword>
<organism evidence="2">
    <name type="scientific">marine metagenome</name>
    <dbReference type="NCBI Taxonomy" id="408172"/>
    <lineage>
        <taxon>unclassified sequences</taxon>
        <taxon>metagenomes</taxon>
        <taxon>ecological metagenomes</taxon>
    </lineage>
</organism>